<reference evidence="2" key="3">
    <citation type="submission" date="2025-09" db="UniProtKB">
        <authorList>
            <consortium name="Ensembl"/>
        </authorList>
    </citation>
    <scope>IDENTIFICATION</scope>
</reference>
<protein>
    <recommendedName>
        <fullName evidence="4">Brain acid soluble protein 1-like</fullName>
    </recommendedName>
</protein>
<feature type="compositionally biased region" description="Basic residues" evidence="1">
    <location>
        <begin position="1"/>
        <end position="11"/>
    </location>
</feature>
<sequence length="80" mass="8789">MGGKLSKRKKGYNVSDPKEQKEETVESQVQSQTEEDPERESEPKSEPKPEDASSTAVEAKPTERLPSEAPAETANCIITN</sequence>
<proteinExistence type="predicted"/>
<evidence type="ECO:0000256" key="1">
    <source>
        <dbReference type="SAM" id="MobiDB-lite"/>
    </source>
</evidence>
<organism evidence="2 3">
    <name type="scientific">Scleropages formosus</name>
    <name type="common">Asian bonytongue</name>
    <name type="synonym">Osteoglossum formosum</name>
    <dbReference type="NCBI Taxonomy" id="113540"/>
    <lineage>
        <taxon>Eukaryota</taxon>
        <taxon>Metazoa</taxon>
        <taxon>Chordata</taxon>
        <taxon>Craniata</taxon>
        <taxon>Vertebrata</taxon>
        <taxon>Euteleostomi</taxon>
        <taxon>Actinopterygii</taxon>
        <taxon>Neopterygii</taxon>
        <taxon>Teleostei</taxon>
        <taxon>Osteoglossocephala</taxon>
        <taxon>Osteoglossomorpha</taxon>
        <taxon>Osteoglossiformes</taxon>
        <taxon>Osteoglossidae</taxon>
        <taxon>Scleropages</taxon>
    </lineage>
</organism>
<name>A0A8C9V6G8_SCLFO</name>
<keyword evidence="3" id="KW-1185">Reference proteome</keyword>
<evidence type="ECO:0000313" key="3">
    <source>
        <dbReference type="Proteomes" id="UP000694397"/>
    </source>
</evidence>
<feature type="compositionally biased region" description="Basic and acidic residues" evidence="1">
    <location>
        <begin position="40"/>
        <end position="51"/>
    </location>
</feature>
<dbReference type="OrthoDB" id="8964531at2759"/>
<dbReference type="AlphaFoldDB" id="A0A8C9V6G8"/>
<evidence type="ECO:0008006" key="4">
    <source>
        <dbReference type="Google" id="ProtNLM"/>
    </source>
</evidence>
<evidence type="ECO:0000313" key="2">
    <source>
        <dbReference type="Ensembl" id="ENSSFOP00015029693.2"/>
    </source>
</evidence>
<dbReference type="Ensembl" id="ENSSFOT00015030030.2">
    <property type="protein sequence ID" value="ENSSFOP00015029693.2"/>
    <property type="gene ID" value="ENSSFOG00015019078.2"/>
</dbReference>
<feature type="region of interest" description="Disordered" evidence="1">
    <location>
        <begin position="1"/>
        <end position="80"/>
    </location>
</feature>
<accession>A0A8C9V6G8</accession>
<dbReference type="Proteomes" id="UP000694397">
    <property type="component" value="Chromosome 7"/>
</dbReference>
<reference evidence="2 3" key="1">
    <citation type="submission" date="2019-04" db="EMBL/GenBank/DDBJ databases">
        <authorList>
            <consortium name="Wellcome Sanger Institute Data Sharing"/>
        </authorList>
    </citation>
    <scope>NUCLEOTIDE SEQUENCE [LARGE SCALE GENOMIC DNA]</scope>
</reference>
<reference evidence="2" key="2">
    <citation type="submission" date="2025-08" db="UniProtKB">
        <authorList>
            <consortium name="Ensembl"/>
        </authorList>
    </citation>
    <scope>IDENTIFICATION</scope>
</reference>